<evidence type="ECO:0000313" key="2">
    <source>
        <dbReference type="EMBL" id="GAA0542600.1"/>
    </source>
</evidence>
<name>A0ABN1DGX9_9ACTN</name>
<keyword evidence="3" id="KW-1185">Reference proteome</keyword>
<evidence type="ECO:0000256" key="1">
    <source>
        <dbReference type="SAM" id="MobiDB-lite"/>
    </source>
</evidence>
<dbReference type="EMBL" id="BAAABZ010000049">
    <property type="protein sequence ID" value="GAA0542600.1"/>
    <property type="molecule type" value="Genomic_DNA"/>
</dbReference>
<gene>
    <name evidence="2" type="ORF">GCM10010390_50790</name>
</gene>
<evidence type="ECO:0000313" key="3">
    <source>
        <dbReference type="Proteomes" id="UP001501576"/>
    </source>
</evidence>
<comment type="caution">
    <text evidence="2">The sequence shown here is derived from an EMBL/GenBank/DDBJ whole genome shotgun (WGS) entry which is preliminary data.</text>
</comment>
<feature type="region of interest" description="Disordered" evidence="1">
    <location>
        <begin position="104"/>
        <end position="133"/>
    </location>
</feature>
<reference evidence="2 3" key="1">
    <citation type="journal article" date="2019" name="Int. J. Syst. Evol. Microbiol.">
        <title>The Global Catalogue of Microorganisms (GCM) 10K type strain sequencing project: providing services to taxonomists for standard genome sequencing and annotation.</title>
        <authorList>
            <consortium name="The Broad Institute Genomics Platform"/>
            <consortium name="The Broad Institute Genome Sequencing Center for Infectious Disease"/>
            <person name="Wu L."/>
            <person name="Ma J."/>
        </authorList>
    </citation>
    <scope>NUCLEOTIDE SEQUENCE [LARGE SCALE GENOMIC DNA]</scope>
    <source>
        <strain evidence="2 3">JCM 5052</strain>
    </source>
</reference>
<proteinExistence type="predicted"/>
<protein>
    <submittedName>
        <fullName evidence="2">Uncharacterized protein</fullName>
    </submittedName>
</protein>
<accession>A0ABN1DGX9</accession>
<feature type="compositionally biased region" description="Basic and acidic residues" evidence="1">
    <location>
        <begin position="10"/>
        <end position="23"/>
    </location>
</feature>
<feature type="region of interest" description="Disordered" evidence="1">
    <location>
        <begin position="1"/>
        <end position="39"/>
    </location>
</feature>
<dbReference type="Proteomes" id="UP001501576">
    <property type="component" value="Unassembled WGS sequence"/>
</dbReference>
<organism evidence="2 3">
    <name type="scientific">Streptomyces mordarskii</name>
    <dbReference type="NCBI Taxonomy" id="1226758"/>
    <lineage>
        <taxon>Bacteria</taxon>
        <taxon>Bacillati</taxon>
        <taxon>Actinomycetota</taxon>
        <taxon>Actinomycetes</taxon>
        <taxon>Kitasatosporales</taxon>
        <taxon>Streptomycetaceae</taxon>
        <taxon>Streptomyces</taxon>
    </lineage>
</organism>
<sequence>MVRWKWHRGHPADAEKRTHEYRAPRNQGPREVGAPGAAPRTGRLPAVAAAVATGLGAAVLRACARAAVRHAAARVAERGRTVGCGWADGGSYAPEMGRGAEWVCREGGSDGAPRHRRTGRFPRESGRRRLGGA</sequence>